<accession>A0AB39KR81</accession>
<protein>
    <submittedName>
        <fullName evidence="1">DUF924 family protein</fullName>
    </submittedName>
</protein>
<dbReference type="InterPro" id="IPR010323">
    <property type="entry name" value="DUF924"/>
</dbReference>
<reference evidence="1" key="1">
    <citation type="submission" date="2024-06" db="EMBL/GenBank/DDBJ databases">
        <title>Caulobacter inopinatus, sp. nov.</title>
        <authorList>
            <person name="Donachie S.P."/>
        </authorList>
    </citation>
    <scope>NUCLEOTIDE SEQUENCE</scope>
    <source>
        <strain evidence="1">73W</strain>
    </source>
</reference>
<gene>
    <name evidence="1" type="ORF">ABOZ73_14590</name>
</gene>
<sequence length="183" mass="20631">MATPQDVIGFWIQAGPEKWFAKSDAFDQAIRLRFEPTHFAAARGEYDAWTANAEGVLALLLLLDQFPRNLFRNSGHAFATDPLARKVAREALAAGFDKQLEPKLRPFLYLPLQHSEVLADQDQALAHFNALAEEQGDPDVAKWAKHHHAVIARFGRFPHRNRQLGRKTTAEEQAFLEEDGFTG</sequence>
<dbReference type="AlphaFoldDB" id="A0AB39KR81"/>
<proteinExistence type="predicted"/>
<dbReference type="Gene3D" id="1.20.58.320">
    <property type="entry name" value="TPR-like"/>
    <property type="match status" value="1"/>
</dbReference>
<name>A0AB39KR81_9CAUL</name>
<evidence type="ECO:0000313" key="1">
    <source>
        <dbReference type="EMBL" id="XDO96011.1"/>
    </source>
</evidence>
<dbReference type="EMBL" id="CP158375">
    <property type="protein sequence ID" value="XDO96011.1"/>
    <property type="molecule type" value="Genomic_DNA"/>
</dbReference>
<dbReference type="Pfam" id="PF06041">
    <property type="entry name" value="DUF924"/>
    <property type="match status" value="1"/>
</dbReference>
<dbReference type="Gene3D" id="1.25.40.10">
    <property type="entry name" value="Tetratricopeptide repeat domain"/>
    <property type="match status" value="1"/>
</dbReference>
<dbReference type="RefSeq" id="WP_369058867.1">
    <property type="nucleotide sequence ID" value="NZ_CP158375.1"/>
</dbReference>
<dbReference type="SUPFAM" id="SSF48452">
    <property type="entry name" value="TPR-like"/>
    <property type="match status" value="1"/>
</dbReference>
<dbReference type="InterPro" id="IPR011990">
    <property type="entry name" value="TPR-like_helical_dom_sf"/>
</dbReference>
<organism evidence="1">
    <name type="scientific">Caulobacter sp. 73W</name>
    <dbReference type="NCBI Taxonomy" id="3161137"/>
    <lineage>
        <taxon>Bacteria</taxon>
        <taxon>Pseudomonadati</taxon>
        <taxon>Pseudomonadota</taxon>
        <taxon>Alphaproteobacteria</taxon>
        <taxon>Caulobacterales</taxon>
        <taxon>Caulobacteraceae</taxon>
        <taxon>Caulobacter</taxon>
    </lineage>
</organism>